<evidence type="ECO:0000256" key="10">
    <source>
        <dbReference type="ARBA" id="ARBA00023289"/>
    </source>
</evidence>
<reference evidence="14" key="1">
    <citation type="journal article" date="2022" name="bioRxiv">
        <title>Sequencing and chromosome-scale assembly of the giantPleurodeles waltlgenome.</title>
        <authorList>
            <person name="Brown T."/>
            <person name="Elewa A."/>
            <person name="Iarovenko S."/>
            <person name="Subramanian E."/>
            <person name="Araus A.J."/>
            <person name="Petzold A."/>
            <person name="Susuki M."/>
            <person name="Suzuki K.-i.T."/>
            <person name="Hayashi T."/>
            <person name="Toyoda A."/>
            <person name="Oliveira C."/>
            <person name="Osipova E."/>
            <person name="Leigh N.D."/>
            <person name="Simon A."/>
            <person name="Yun M.H."/>
        </authorList>
    </citation>
    <scope>NUCLEOTIDE SEQUENCE</scope>
    <source>
        <strain evidence="14">20211129_DDA</strain>
        <tissue evidence="14">Liver</tissue>
    </source>
</reference>
<sequence length="314" mass="34096">MATSQPFSPSPAPLDPDDGYDFLFKIVLIGDAGVGKTCIVQRFKTGIFVERQGSTIGVDFTMKTLEIQGKRVKLQIWDTAGQERFRTITQSYYRSANGAIIAYDITKRGTFNSIPHWIDDVRKYAGSNIVQLVIGNKLDLGEFREVQLIEAEAMAEHWDVLCAIETSAKDSSNVEEAFVKMATELMMRHGGPMFSEKSTDSIKLDSKDVEEGWGCTHTQFEQMLAACDQGEPMAHPNLSRHKMAAGPGSVPPLAQLSPCGRSVHIPAARPAVPTKSTPAAQYGAAVSHGGGGEAKEGASRCLLIPSPHTFAYGF</sequence>
<dbReference type="GO" id="GO:0003924">
    <property type="term" value="F:GTPase activity"/>
    <property type="evidence" value="ECO:0007669"/>
    <property type="project" value="InterPro"/>
</dbReference>
<dbReference type="SMART" id="SM00174">
    <property type="entry name" value="RHO"/>
    <property type="match status" value="1"/>
</dbReference>
<comment type="similarity">
    <text evidence="2">Belongs to the small GTPase superfamily. Rab family.</text>
</comment>
<keyword evidence="9" id="KW-0449">Lipoprotein</keyword>
<evidence type="ECO:0000256" key="9">
    <source>
        <dbReference type="ARBA" id="ARBA00023288"/>
    </source>
</evidence>
<evidence type="ECO:0000256" key="8">
    <source>
        <dbReference type="ARBA" id="ARBA00023136"/>
    </source>
</evidence>
<dbReference type="AlphaFoldDB" id="A0AAV7N1C4"/>
<gene>
    <name evidence="14" type="ORF">NDU88_007164</name>
</gene>
<keyword evidence="10" id="KW-0636">Prenylation</keyword>
<comment type="caution">
    <text evidence="14">The sequence shown here is derived from an EMBL/GenBank/DDBJ whole genome shotgun (WGS) entry which is preliminary data.</text>
</comment>
<dbReference type="Proteomes" id="UP001066276">
    <property type="component" value="Chromosome 9"/>
</dbReference>
<dbReference type="PANTHER" id="PTHR47979">
    <property type="entry name" value="DRAB11-RELATED"/>
    <property type="match status" value="1"/>
</dbReference>
<evidence type="ECO:0000256" key="11">
    <source>
        <dbReference type="ARBA" id="ARBA00023329"/>
    </source>
</evidence>
<dbReference type="NCBIfam" id="TIGR00231">
    <property type="entry name" value="small_GTP"/>
    <property type="match status" value="1"/>
</dbReference>
<comment type="subcellular location">
    <subcellularLocation>
        <location evidence="1">Cytoplasmic vesicle</location>
        <location evidence="1">Phagosome membrane</location>
        <topology evidence="1">Lipid-anchor</topology>
        <orientation evidence="1">Cytoplasmic side</orientation>
    </subcellularLocation>
    <subcellularLocation>
        <location evidence="12">Golgi apparatus</location>
        <location evidence="12">trans-Golgi network membrane</location>
        <topology evidence="12">Lipid-anchor</topology>
    </subcellularLocation>
</comment>
<evidence type="ECO:0000256" key="4">
    <source>
        <dbReference type="ARBA" id="ARBA00022553"/>
    </source>
</evidence>
<dbReference type="InterPro" id="IPR027417">
    <property type="entry name" value="P-loop_NTPase"/>
</dbReference>
<dbReference type="CDD" id="cd01864">
    <property type="entry name" value="Rab19"/>
    <property type="match status" value="1"/>
</dbReference>
<name>A0AAV7N1C4_PLEWA</name>
<evidence type="ECO:0000256" key="12">
    <source>
        <dbReference type="ARBA" id="ARBA00037864"/>
    </source>
</evidence>
<keyword evidence="8" id="KW-0472">Membrane</keyword>
<accession>A0AAV7N1C4</accession>
<evidence type="ECO:0000256" key="3">
    <source>
        <dbReference type="ARBA" id="ARBA00022481"/>
    </source>
</evidence>
<dbReference type="PROSITE" id="PS51421">
    <property type="entry name" value="RAS"/>
    <property type="match status" value="1"/>
</dbReference>
<evidence type="ECO:0000256" key="7">
    <source>
        <dbReference type="ARBA" id="ARBA00023134"/>
    </source>
</evidence>
<organism evidence="14 15">
    <name type="scientific">Pleurodeles waltl</name>
    <name type="common">Iberian ribbed newt</name>
    <dbReference type="NCBI Taxonomy" id="8319"/>
    <lineage>
        <taxon>Eukaryota</taxon>
        <taxon>Metazoa</taxon>
        <taxon>Chordata</taxon>
        <taxon>Craniata</taxon>
        <taxon>Vertebrata</taxon>
        <taxon>Euteleostomi</taxon>
        <taxon>Amphibia</taxon>
        <taxon>Batrachia</taxon>
        <taxon>Caudata</taxon>
        <taxon>Salamandroidea</taxon>
        <taxon>Salamandridae</taxon>
        <taxon>Pleurodelinae</taxon>
        <taxon>Pleurodeles</taxon>
    </lineage>
</organism>
<dbReference type="InterPro" id="IPR048040">
    <property type="entry name" value="Rab19/43"/>
</dbReference>
<evidence type="ECO:0000256" key="1">
    <source>
        <dbReference type="ARBA" id="ARBA00004616"/>
    </source>
</evidence>
<dbReference type="InterPro" id="IPR005225">
    <property type="entry name" value="Small_GTP-bd"/>
</dbReference>
<keyword evidence="15" id="KW-1185">Reference proteome</keyword>
<evidence type="ECO:0000256" key="13">
    <source>
        <dbReference type="ARBA" id="ARBA00067841"/>
    </source>
</evidence>
<dbReference type="SUPFAM" id="SSF52540">
    <property type="entry name" value="P-loop containing nucleoside triphosphate hydrolases"/>
    <property type="match status" value="1"/>
</dbReference>
<dbReference type="SMART" id="SM00176">
    <property type="entry name" value="RAN"/>
    <property type="match status" value="1"/>
</dbReference>
<evidence type="ECO:0000313" key="15">
    <source>
        <dbReference type="Proteomes" id="UP001066276"/>
    </source>
</evidence>
<dbReference type="GO" id="GO:0005525">
    <property type="term" value="F:GTP binding"/>
    <property type="evidence" value="ECO:0007669"/>
    <property type="project" value="UniProtKB-KW"/>
</dbReference>
<protein>
    <recommendedName>
        <fullName evidence="13">Ras-related protein Rab-43</fullName>
    </recommendedName>
</protein>
<dbReference type="InterPro" id="IPR001806">
    <property type="entry name" value="Small_GTPase"/>
</dbReference>
<keyword evidence="6" id="KW-0333">Golgi apparatus</keyword>
<dbReference type="PROSITE" id="PS51419">
    <property type="entry name" value="RAB"/>
    <property type="match status" value="1"/>
</dbReference>
<dbReference type="GO" id="GO:0030670">
    <property type="term" value="C:phagocytic vesicle membrane"/>
    <property type="evidence" value="ECO:0007669"/>
    <property type="project" value="UniProtKB-SubCell"/>
</dbReference>
<dbReference type="GO" id="GO:0005794">
    <property type="term" value="C:Golgi apparatus"/>
    <property type="evidence" value="ECO:0007669"/>
    <property type="project" value="UniProtKB-SubCell"/>
</dbReference>
<dbReference type="Pfam" id="PF00071">
    <property type="entry name" value="Ras"/>
    <property type="match status" value="1"/>
</dbReference>
<evidence type="ECO:0000256" key="5">
    <source>
        <dbReference type="ARBA" id="ARBA00022741"/>
    </source>
</evidence>
<proteinExistence type="inferred from homology"/>
<dbReference type="InterPro" id="IPR050209">
    <property type="entry name" value="Rab_GTPases_membrane_traffic"/>
</dbReference>
<evidence type="ECO:0000256" key="2">
    <source>
        <dbReference type="ARBA" id="ARBA00006270"/>
    </source>
</evidence>
<evidence type="ECO:0000313" key="14">
    <source>
        <dbReference type="EMBL" id="KAJ1109806.1"/>
    </source>
</evidence>
<dbReference type="PRINTS" id="PR00449">
    <property type="entry name" value="RASTRNSFRMNG"/>
</dbReference>
<dbReference type="FunFam" id="3.40.50.300:FF:000803">
    <property type="entry name" value="Ras-related protein Rab-43"/>
    <property type="match status" value="1"/>
</dbReference>
<keyword evidence="5" id="KW-0547">Nucleotide-binding</keyword>
<dbReference type="Gene3D" id="3.40.50.300">
    <property type="entry name" value="P-loop containing nucleotide triphosphate hydrolases"/>
    <property type="match status" value="1"/>
</dbReference>
<keyword evidence="11" id="KW-0968">Cytoplasmic vesicle</keyword>
<dbReference type="SMART" id="SM00173">
    <property type="entry name" value="RAS"/>
    <property type="match status" value="1"/>
</dbReference>
<keyword evidence="3" id="KW-0488">Methylation</keyword>
<dbReference type="EMBL" id="JANPWB010000013">
    <property type="protein sequence ID" value="KAJ1109806.1"/>
    <property type="molecule type" value="Genomic_DNA"/>
</dbReference>
<keyword evidence="7" id="KW-0342">GTP-binding</keyword>
<keyword evidence="4" id="KW-0597">Phosphoprotein</keyword>
<dbReference type="SMART" id="SM00175">
    <property type="entry name" value="RAB"/>
    <property type="match status" value="1"/>
</dbReference>
<evidence type="ECO:0000256" key="6">
    <source>
        <dbReference type="ARBA" id="ARBA00023034"/>
    </source>
</evidence>